<protein>
    <recommendedName>
        <fullName evidence="3">Type II toxin-antitoxin system Phd/YefM family antitoxin</fullName>
    </recommendedName>
</protein>
<gene>
    <name evidence="2" type="ORF">S01H1_77036</name>
</gene>
<sequence length="72" mass="8236">MSVQVIERDGKPEWAVIPYEEYELLVKEAEMLQDVRAYDEAKKAIAEGEELIPGEVTYAILDGGNPVRVWRE</sequence>
<comment type="similarity">
    <text evidence="1">Belongs to the phD/YefM antitoxin family.</text>
</comment>
<dbReference type="SUPFAM" id="SSF143120">
    <property type="entry name" value="YefM-like"/>
    <property type="match status" value="1"/>
</dbReference>
<feature type="non-terminal residue" evidence="2">
    <location>
        <position position="72"/>
    </location>
</feature>
<dbReference type="AlphaFoldDB" id="X0ZJE6"/>
<evidence type="ECO:0000313" key="2">
    <source>
        <dbReference type="EMBL" id="GAG48441.1"/>
    </source>
</evidence>
<organism evidence="2">
    <name type="scientific">marine sediment metagenome</name>
    <dbReference type="NCBI Taxonomy" id="412755"/>
    <lineage>
        <taxon>unclassified sequences</taxon>
        <taxon>metagenomes</taxon>
        <taxon>ecological metagenomes</taxon>
    </lineage>
</organism>
<name>X0ZJE6_9ZZZZ</name>
<comment type="caution">
    <text evidence="2">The sequence shown here is derived from an EMBL/GenBank/DDBJ whole genome shotgun (WGS) entry which is preliminary data.</text>
</comment>
<evidence type="ECO:0000256" key="1">
    <source>
        <dbReference type="ARBA" id="ARBA00009981"/>
    </source>
</evidence>
<evidence type="ECO:0008006" key="3">
    <source>
        <dbReference type="Google" id="ProtNLM"/>
    </source>
</evidence>
<dbReference type="EMBL" id="BARS01051756">
    <property type="protein sequence ID" value="GAG48441.1"/>
    <property type="molecule type" value="Genomic_DNA"/>
</dbReference>
<reference evidence="2" key="1">
    <citation type="journal article" date="2014" name="Front. Microbiol.">
        <title>High frequency of phylogenetically diverse reductive dehalogenase-homologous genes in deep subseafloor sedimentary metagenomes.</title>
        <authorList>
            <person name="Kawai M."/>
            <person name="Futagami T."/>
            <person name="Toyoda A."/>
            <person name="Takaki Y."/>
            <person name="Nishi S."/>
            <person name="Hori S."/>
            <person name="Arai W."/>
            <person name="Tsubouchi T."/>
            <person name="Morono Y."/>
            <person name="Uchiyama I."/>
            <person name="Ito T."/>
            <person name="Fujiyama A."/>
            <person name="Inagaki F."/>
            <person name="Takami H."/>
        </authorList>
    </citation>
    <scope>NUCLEOTIDE SEQUENCE</scope>
    <source>
        <strain evidence="2">Expedition CK06-06</strain>
    </source>
</reference>
<dbReference type="InterPro" id="IPR036165">
    <property type="entry name" value="YefM-like_sf"/>
</dbReference>
<proteinExistence type="inferred from homology"/>
<accession>X0ZJE6</accession>